<accession>A0A916ISA5</accession>
<evidence type="ECO:0000313" key="3">
    <source>
        <dbReference type="Proteomes" id="UP000672934"/>
    </source>
</evidence>
<reference evidence="2" key="1">
    <citation type="submission" date="2021-03" db="EMBL/GenBank/DDBJ databases">
        <authorList>
            <person name="Peeters C."/>
        </authorList>
    </citation>
    <scope>NUCLEOTIDE SEQUENCE</scope>
    <source>
        <strain evidence="2">LMG 31506</strain>
    </source>
</reference>
<dbReference type="InterPro" id="IPR000073">
    <property type="entry name" value="AB_hydrolase_1"/>
</dbReference>
<comment type="caution">
    <text evidence="2">The sequence shown here is derived from an EMBL/GenBank/DDBJ whole genome shotgun (WGS) entry which is preliminary data.</text>
</comment>
<dbReference type="Proteomes" id="UP000672934">
    <property type="component" value="Unassembled WGS sequence"/>
</dbReference>
<dbReference type="PANTHER" id="PTHR43433">
    <property type="entry name" value="HYDROLASE, ALPHA/BETA FOLD FAMILY PROTEIN"/>
    <property type="match status" value="1"/>
</dbReference>
<evidence type="ECO:0000259" key="1">
    <source>
        <dbReference type="Pfam" id="PF00561"/>
    </source>
</evidence>
<gene>
    <name evidence="2" type="primary">catD_1</name>
    <name evidence="2" type="ORF">LMG31506_01878</name>
</gene>
<sequence>MTASTAATAPGETHRIRADGVDLHVRVDGADGPWVILAHALGANHTLWDATARHLSARFRVVRPDMRGHGNSDAPVGPYTMVRLADDVAAIMDALQIPQAHFCGISVGGMIGQTLGVRHAERLHSLTLAATISHTPLDAHPMWHNRIGQVEAHGMSGLVDATLERWLTEPYRHAHGDEVARIRAMLMATPVRGYVGVGQAIMAFDARSALSRIHCPTLLVAGEHDQGATVAMAQSIAAAIPGSRLEVLPAAHLVSIEQADGFHAALDSFLGHAACGGQCDVP</sequence>
<dbReference type="EMBL" id="CAJPUY010000006">
    <property type="protein sequence ID" value="CAG2137942.1"/>
    <property type="molecule type" value="Genomic_DNA"/>
</dbReference>
<organism evidence="2 3">
    <name type="scientific">Cupriavidus yeoncheonensis</name>
    <dbReference type="NCBI Taxonomy" id="1462994"/>
    <lineage>
        <taxon>Bacteria</taxon>
        <taxon>Pseudomonadati</taxon>
        <taxon>Pseudomonadota</taxon>
        <taxon>Betaproteobacteria</taxon>
        <taxon>Burkholderiales</taxon>
        <taxon>Burkholderiaceae</taxon>
        <taxon>Cupriavidus</taxon>
    </lineage>
</organism>
<proteinExistence type="predicted"/>
<protein>
    <submittedName>
        <fullName evidence="2">3-oxoadipate enol-lactonase 2</fullName>
        <ecNumber evidence="2">3.1.1.24</ecNumber>
    </submittedName>
</protein>
<dbReference type="RefSeq" id="WP_211946870.1">
    <property type="nucleotide sequence ID" value="NZ_CAJPUY010000006.1"/>
</dbReference>
<keyword evidence="2" id="KW-0378">Hydrolase</keyword>
<feature type="domain" description="AB hydrolase-1" evidence="1">
    <location>
        <begin position="33"/>
        <end position="257"/>
    </location>
</feature>
<dbReference type="Gene3D" id="3.40.50.1820">
    <property type="entry name" value="alpha/beta hydrolase"/>
    <property type="match status" value="1"/>
</dbReference>
<dbReference type="AlphaFoldDB" id="A0A916ISA5"/>
<dbReference type="PRINTS" id="PR00111">
    <property type="entry name" value="ABHYDROLASE"/>
</dbReference>
<dbReference type="SUPFAM" id="SSF53474">
    <property type="entry name" value="alpha/beta-Hydrolases"/>
    <property type="match status" value="1"/>
</dbReference>
<dbReference type="InterPro" id="IPR050471">
    <property type="entry name" value="AB_hydrolase"/>
</dbReference>
<name>A0A916ISA5_9BURK</name>
<keyword evidence="3" id="KW-1185">Reference proteome</keyword>
<dbReference type="InterPro" id="IPR029058">
    <property type="entry name" value="AB_hydrolase_fold"/>
</dbReference>
<dbReference type="Pfam" id="PF00561">
    <property type="entry name" value="Abhydrolase_1"/>
    <property type="match status" value="1"/>
</dbReference>
<evidence type="ECO:0000313" key="2">
    <source>
        <dbReference type="EMBL" id="CAG2137942.1"/>
    </source>
</evidence>
<dbReference type="PANTHER" id="PTHR43433:SF5">
    <property type="entry name" value="AB HYDROLASE-1 DOMAIN-CONTAINING PROTEIN"/>
    <property type="match status" value="1"/>
</dbReference>
<dbReference type="EC" id="3.1.1.24" evidence="2"/>
<dbReference type="GO" id="GO:0047570">
    <property type="term" value="F:3-oxoadipate enol-lactonase activity"/>
    <property type="evidence" value="ECO:0007669"/>
    <property type="project" value="UniProtKB-EC"/>
</dbReference>